<evidence type="ECO:0000313" key="3">
    <source>
        <dbReference type="Proteomes" id="UP000092598"/>
    </source>
</evidence>
<dbReference type="KEGG" id="sls:SLINC_7201"/>
<feature type="compositionally biased region" description="Gly residues" evidence="1">
    <location>
        <begin position="14"/>
        <end position="23"/>
    </location>
</feature>
<evidence type="ECO:0000256" key="1">
    <source>
        <dbReference type="SAM" id="MobiDB-lite"/>
    </source>
</evidence>
<keyword evidence="3" id="KW-1185">Reference proteome</keyword>
<sequence>MYPGRHGDTDVGFAGRGSAGRQGPGASVGRRCHGFPFVQSC</sequence>
<dbReference type="STRING" id="1915.SLINC_7201"/>
<dbReference type="EMBL" id="CP016438">
    <property type="protein sequence ID" value="ANS69425.1"/>
    <property type="molecule type" value="Genomic_DNA"/>
</dbReference>
<dbReference type="Proteomes" id="UP000092598">
    <property type="component" value="Chromosome"/>
</dbReference>
<organism evidence="2 3">
    <name type="scientific">Streptomyces lincolnensis</name>
    <dbReference type="NCBI Taxonomy" id="1915"/>
    <lineage>
        <taxon>Bacteria</taxon>
        <taxon>Bacillati</taxon>
        <taxon>Actinomycetota</taxon>
        <taxon>Actinomycetes</taxon>
        <taxon>Kitasatosporales</taxon>
        <taxon>Streptomycetaceae</taxon>
        <taxon>Streptomyces</taxon>
    </lineage>
</organism>
<protein>
    <submittedName>
        <fullName evidence="2">Uncharacterized protein</fullName>
    </submittedName>
</protein>
<evidence type="ECO:0000313" key="2">
    <source>
        <dbReference type="EMBL" id="ANS69425.1"/>
    </source>
</evidence>
<dbReference type="AlphaFoldDB" id="A0A1B1MLD5"/>
<feature type="region of interest" description="Disordered" evidence="1">
    <location>
        <begin position="1"/>
        <end position="29"/>
    </location>
</feature>
<accession>A0A1B1MLD5</accession>
<name>A0A1B1MLD5_STRLN</name>
<reference evidence="2 3" key="1">
    <citation type="submission" date="2016-07" db="EMBL/GenBank/DDBJ databases">
        <title>Enhancement of antibiotic productionsby engineered nitrateutilization in actinobacteria.</title>
        <authorList>
            <person name="Meng S.C."/>
        </authorList>
    </citation>
    <scope>NUCLEOTIDE SEQUENCE [LARGE SCALE GENOMIC DNA]</scope>
    <source>
        <strain evidence="2 3">NRRL 2936</strain>
    </source>
</reference>
<gene>
    <name evidence="2" type="ORF">SLINC_7201</name>
</gene>
<proteinExistence type="predicted"/>